<dbReference type="AlphaFoldDB" id="A0A5C6LL54"/>
<evidence type="ECO:0000259" key="1">
    <source>
        <dbReference type="PROSITE" id="PS50987"/>
    </source>
</evidence>
<dbReference type="PANTHER" id="PTHR38600">
    <property type="entry name" value="TRANSCRIPTIONAL REGULATORY PROTEIN"/>
    <property type="match status" value="1"/>
</dbReference>
<reference evidence="2 3" key="1">
    <citation type="submission" date="2019-08" db="EMBL/GenBank/DDBJ databases">
        <title>Whole genome sequencing of chitin degrading bacteria Chitinophaga pinensis YS16.</title>
        <authorList>
            <person name="Singh R.P."/>
            <person name="Manchanda G."/>
            <person name="Maurya I.K."/>
            <person name="Joshi N.K."/>
            <person name="Srivastava A.K."/>
        </authorList>
    </citation>
    <scope>NUCLEOTIDE SEQUENCE [LARGE SCALE GENOMIC DNA]</scope>
    <source>
        <strain evidence="2 3">YS-16</strain>
    </source>
</reference>
<gene>
    <name evidence="2" type="ORF">FEF09_25390</name>
</gene>
<evidence type="ECO:0000313" key="2">
    <source>
        <dbReference type="EMBL" id="TWV94717.1"/>
    </source>
</evidence>
<comment type="caution">
    <text evidence="2">The sequence shown here is derived from an EMBL/GenBank/DDBJ whole genome shotgun (WGS) entry which is preliminary data.</text>
</comment>
<organism evidence="2 3">
    <name type="scientific">Chitinophaga pinensis</name>
    <dbReference type="NCBI Taxonomy" id="79329"/>
    <lineage>
        <taxon>Bacteria</taxon>
        <taxon>Pseudomonadati</taxon>
        <taxon>Bacteroidota</taxon>
        <taxon>Chitinophagia</taxon>
        <taxon>Chitinophagales</taxon>
        <taxon>Chitinophagaceae</taxon>
        <taxon>Chitinophaga</taxon>
    </lineage>
</organism>
<keyword evidence="3" id="KW-1185">Reference proteome</keyword>
<dbReference type="OrthoDB" id="9783680at2"/>
<feature type="domain" description="HTH arsR-type" evidence="1">
    <location>
        <begin position="29"/>
        <end position="124"/>
    </location>
</feature>
<dbReference type="InterPro" id="IPR036388">
    <property type="entry name" value="WH-like_DNA-bd_sf"/>
</dbReference>
<proteinExistence type="predicted"/>
<dbReference type="PRINTS" id="PR00778">
    <property type="entry name" value="HTHARSR"/>
</dbReference>
<sequence length="145" mass="17124">MHHPILAKYSHKVILPQNTFRATLKLHNFMQLKNCTMDELFKGVADPVRREILALLRLQPLNVNQINEHFNEISRQAVSKHLQFLEESGWIKIYQAGRERYGYLNKAAFYAFKEWLDGYLQWGERSLENDHGVFVEEAAYKQGHH</sequence>
<dbReference type="Proteomes" id="UP000318815">
    <property type="component" value="Unassembled WGS sequence"/>
</dbReference>
<evidence type="ECO:0000313" key="3">
    <source>
        <dbReference type="Proteomes" id="UP000318815"/>
    </source>
</evidence>
<dbReference type="SMART" id="SM00418">
    <property type="entry name" value="HTH_ARSR"/>
    <property type="match status" value="1"/>
</dbReference>
<protein>
    <submittedName>
        <fullName evidence="2">Winged helix-turn-helix transcriptional regulator</fullName>
    </submittedName>
</protein>
<dbReference type="InterPro" id="IPR011991">
    <property type="entry name" value="ArsR-like_HTH"/>
</dbReference>
<dbReference type="Pfam" id="PF01022">
    <property type="entry name" value="HTH_5"/>
    <property type="match status" value="1"/>
</dbReference>
<dbReference type="CDD" id="cd00090">
    <property type="entry name" value="HTH_ARSR"/>
    <property type="match status" value="1"/>
</dbReference>
<dbReference type="SUPFAM" id="SSF46785">
    <property type="entry name" value="Winged helix' DNA-binding domain"/>
    <property type="match status" value="1"/>
</dbReference>
<dbReference type="Gene3D" id="1.10.10.10">
    <property type="entry name" value="Winged helix-like DNA-binding domain superfamily/Winged helix DNA-binding domain"/>
    <property type="match status" value="1"/>
</dbReference>
<accession>A0A5C6LL54</accession>
<dbReference type="GO" id="GO:0003700">
    <property type="term" value="F:DNA-binding transcription factor activity"/>
    <property type="evidence" value="ECO:0007669"/>
    <property type="project" value="InterPro"/>
</dbReference>
<dbReference type="PANTHER" id="PTHR38600:SF1">
    <property type="entry name" value="TRANSCRIPTIONAL REGULATORY PROTEIN"/>
    <property type="match status" value="1"/>
</dbReference>
<dbReference type="EMBL" id="VOHS01000044">
    <property type="protein sequence ID" value="TWV94717.1"/>
    <property type="molecule type" value="Genomic_DNA"/>
</dbReference>
<dbReference type="InterPro" id="IPR036390">
    <property type="entry name" value="WH_DNA-bd_sf"/>
</dbReference>
<name>A0A5C6LL54_9BACT</name>
<dbReference type="PROSITE" id="PS50987">
    <property type="entry name" value="HTH_ARSR_2"/>
    <property type="match status" value="1"/>
</dbReference>
<dbReference type="InterPro" id="IPR001845">
    <property type="entry name" value="HTH_ArsR_DNA-bd_dom"/>
</dbReference>